<organism evidence="5 6">
    <name type="scientific">Desmophyllum pertusum</name>
    <dbReference type="NCBI Taxonomy" id="174260"/>
    <lineage>
        <taxon>Eukaryota</taxon>
        <taxon>Metazoa</taxon>
        <taxon>Cnidaria</taxon>
        <taxon>Anthozoa</taxon>
        <taxon>Hexacorallia</taxon>
        <taxon>Scleractinia</taxon>
        <taxon>Caryophylliina</taxon>
        <taxon>Caryophylliidae</taxon>
        <taxon>Desmophyllum</taxon>
    </lineage>
</organism>
<name>A0A9W9Z316_9CNID</name>
<gene>
    <name evidence="5" type="ORF">OS493_019708</name>
</gene>
<sequence length="195" mass="21147">MDYDLKYGMSSSHALASAMHIGECYGSTEGNVGLFNMDSTPGACGFVSVIVPKLLPYRFIKVHPVTGELLRDENGLAIQANVGEPGLAVGKIMKGGINFEGYVNRKETSKKIGHDIFKKGDLYFLTGDLLIWKDEYGLRLFFMIALVIHSDGVDENVSTAEVEATMSKLLGLRDVVVYGVRVPGTEGRAGMAAYC</sequence>
<evidence type="ECO:0000256" key="3">
    <source>
        <dbReference type="ARBA" id="ARBA00022741"/>
    </source>
</evidence>
<comment type="caution">
    <text evidence="5">The sequence shown here is derived from an EMBL/GenBank/DDBJ whole genome shotgun (WGS) entry which is preliminary data.</text>
</comment>
<dbReference type="OrthoDB" id="288590at2759"/>
<dbReference type="PANTHER" id="PTHR43107:SF15">
    <property type="entry name" value="FATTY ACID TRANSPORT PROTEIN 3, ISOFORM A"/>
    <property type="match status" value="1"/>
</dbReference>
<dbReference type="InterPro" id="IPR042099">
    <property type="entry name" value="ANL_N_sf"/>
</dbReference>
<evidence type="ECO:0000313" key="5">
    <source>
        <dbReference type="EMBL" id="KAJ7372264.1"/>
    </source>
</evidence>
<dbReference type="GO" id="GO:0005524">
    <property type="term" value="F:ATP binding"/>
    <property type="evidence" value="ECO:0007669"/>
    <property type="project" value="UniProtKB-KW"/>
</dbReference>
<keyword evidence="2" id="KW-0436">Ligase</keyword>
<dbReference type="Gene3D" id="3.40.50.12780">
    <property type="entry name" value="N-terminal domain of ligase-like"/>
    <property type="match status" value="1"/>
</dbReference>
<evidence type="ECO:0000256" key="4">
    <source>
        <dbReference type="ARBA" id="ARBA00022840"/>
    </source>
</evidence>
<comment type="similarity">
    <text evidence="1">Belongs to the ATP-dependent AMP-binding enzyme family.</text>
</comment>
<evidence type="ECO:0000313" key="6">
    <source>
        <dbReference type="Proteomes" id="UP001163046"/>
    </source>
</evidence>
<dbReference type="GO" id="GO:0005886">
    <property type="term" value="C:plasma membrane"/>
    <property type="evidence" value="ECO:0007669"/>
    <property type="project" value="TreeGrafter"/>
</dbReference>
<dbReference type="GO" id="GO:0005789">
    <property type="term" value="C:endoplasmic reticulum membrane"/>
    <property type="evidence" value="ECO:0007669"/>
    <property type="project" value="TreeGrafter"/>
</dbReference>
<keyword evidence="4" id="KW-0067">ATP-binding</keyword>
<dbReference type="GO" id="GO:0044539">
    <property type="term" value="P:long-chain fatty acid import into cell"/>
    <property type="evidence" value="ECO:0007669"/>
    <property type="project" value="TreeGrafter"/>
</dbReference>
<reference evidence="5" key="1">
    <citation type="submission" date="2023-01" db="EMBL/GenBank/DDBJ databases">
        <title>Genome assembly of the deep-sea coral Lophelia pertusa.</title>
        <authorList>
            <person name="Herrera S."/>
            <person name="Cordes E."/>
        </authorList>
    </citation>
    <scope>NUCLEOTIDE SEQUENCE</scope>
    <source>
        <strain evidence="5">USNM1676648</strain>
        <tissue evidence="5">Polyp</tissue>
    </source>
</reference>
<dbReference type="GO" id="GO:0004467">
    <property type="term" value="F:long-chain fatty acid-CoA ligase activity"/>
    <property type="evidence" value="ECO:0007669"/>
    <property type="project" value="TreeGrafter"/>
</dbReference>
<keyword evidence="3" id="KW-0547">Nucleotide-binding</keyword>
<evidence type="ECO:0000256" key="1">
    <source>
        <dbReference type="ARBA" id="ARBA00006432"/>
    </source>
</evidence>
<dbReference type="AlphaFoldDB" id="A0A9W9Z316"/>
<protein>
    <submittedName>
        <fullName evidence="5">Uncharacterized protein</fullName>
    </submittedName>
</protein>
<dbReference type="PANTHER" id="PTHR43107">
    <property type="entry name" value="LONG-CHAIN FATTY ACID TRANSPORT PROTEIN"/>
    <property type="match status" value="1"/>
</dbReference>
<proteinExistence type="inferred from homology"/>
<accession>A0A9W9Z316</accession>
<dbReference type="SUPFAM" id="SSF56801">
    <property type="entry name" value="Acetyl-CoA synthetase-like"/>
    <property type="match status" value="1"/>
</dbReference>
<evidence type="ECO:0000256" key="2">
    <source>
        <dbReference type="ARBA" id="ARBA00022598"/>
    </source>
</evidence>
<dbReference type="GO" id="GO:0005324">
    <property type="term" value="F:long-chain fatty acid transmembrane transporter activity"/>
    <property type="evidence" value="ECO:0007669"/>
    <property type="project" value="TreeGrafter"/>
</dbReference>
<keyword evidence="6" id="KW-1185">Reference proteome</keyword>
<dbReference type="Proteomes" id="UP001163046">
    <property type="component" value="Unassembled WGS sequence"/>
</dbReference>
<dbReference type="EMBL" id="MU826837">
    <property type="protein sequence ID" value="KAJ7372264.1"/>
    <property type="molecule type" value="Genomic_DNA"/>
</dbReference>